<reference evidence="3" key="1">
    <citation type="submission" date="2017-10" db="EMBL/GenBank/DDBJ databases">
        <title>Rapid genome shrinkage in a self-fertile nematode reveals novel sperm competition proteins.</title>
        <authorList>
            <person name="Yin D."/>
            <person name="Schwarz E.M."/>
            <person name="Thomas C.G."/>
            <person name="Felde R.L."/>
            <person name="Korf I.F."/>
            <person name="Cutter A.D."/>
            <person name="Schartner C.M."/>
            <person name="Ralston E.J."/>
            <person name="Meyer B.J."/>
            <person name="Haag E.S."/>
        </authorList>
    </citation>
    <scope>NUCLEOTIDE SEQUENCE [LARGE SCALE GENOMIC DNA]</scope>
    <source>
        <strain evidence="3">JU1422</strain>
    </source>
</reference>
<dbReference type="InterPro" id="IPR040129">
    <property type="entry name" value="Lin-15B-like"/>
</dbReference>
<keyword evidence="3" id="KW-1185">Reference proteome</keyword>
<dbReference type="EMBL" id="PDUG01000005">
    <property type="protein sequence ID" value="PIC29527.1"/>
    <property type="molecule type" value="Genomic_DNA"/>
</dbReference>
<evidence type="ECO:0000313" key="2">
    <source>
        <dbReference type="EMBL" id="PIC29527.1"/>
    </source>
</evidence>
<dbReference type="PANTHER" id="PTHR22716">
    <property type="entry name" value="ETS CLASS TRANSCRIPTION FACTOR-RELATED-RELATED"/>
    <property type="match status" value="1"/>
</dbReference>
<sequence>MNEAVINYEVIEEEHNYAFKNGEYVEVKQEEVEQKPENFLENEIKKEPIDFFQDVKPESKESDSRIQKVFDEIIERTCRLCHKRMPTNLLKLIETEDEKTVISEIYKVEGSLKNISPYVCVSHIKAIIKDNIDKLELASTTPSEQRLRSFITQNILMKDRQSRRQICQVCHMVKDSSQLFSICSKNTRIAIMIGCILRGTHSIDQAKSYIKNFSRNTCYSHREESIDMIFEHLGVSNIQEFLKCATFSMSDLLDIVKEIDANITVKQFISAFNALFLKKPKVLSSF</sequence>
<name>A0A2G5TQF8_9PELO</name>
<dbReference type="PANTHER" id="PTHR22716:SF1">
    <property type="entry name" value="ETS CLASS TRANSCRIPTION FACTOR-RELATED"/>
    <property type="match status" value="1"/>
</dbReference>
<comment type="caution">
    <text evidence="2">The sequence shown here is derived from an EMBL/GenBank/DDBJ whole genome shotgun (WGS) entry which is preliminary data.</text>
</comment>
<evidence type="ECO:0000313" key="3">
    <source>
        <dbReference type="Proteomes" id="UP000230233"/>
    </source>
</evidence>
<proteinExistence type="predicted"/>
<dbReference type="InterPro" id="IPR057432">
    <property type="entry name" value="Lin-15A/B-like_dom"/>
</dbReference>
<accession>A0A2G5TQF8</accession>
<dbReference type="GO" id="GO:0040027">
    <property type="term" value="P:negative regulation of vulval development"/>
    <property type="evidence" value="ECO:0007669"/>
    <property type="project" value="InterPro"/>
</dbReference>
<dbReference type="Proteomes" id="UP000230233">
    <property type="component" value="Chromosome V"/>
</dbReference>
<gene>
    <name evidence="2" type="primary">Cnig_chr_V.g21081</name>
    <name evidence="2" type="ORF">B9Z55_021081</name>
</gene>
<protein>
    <recommendedName>
        <fullName evidence="1">Lin-15A/B-like domain-containing protein</fullName>
    </recommendedName>
</protein>
<feature type="domain" description="Lin-15A/B-like" evidence="1">
    <location>
        <begin position="165"/>
        <end position="279"/>
    </location>
</feature>
<evidence type="ECO:0000259" key="1">
    <source>
        <dbReference type="Pfam" id="PF25375"/>
    </source>
</evidence>
<dbReference type="AlphaFoldDB" id="A0A2G5TQF8"/>
<organism evidence="2 3">
    <name type="scientific">Caenorhabditis nigoni</name>
    <dbReference type="NCBI Taxonomy" id="1611254"/>
    <lineage>
        <taxon>Eukaryota</taxon>
        <taxon>Metazoa</taxon>
        <taxon>Ecdysozoa</taxon>
        <taxon>Nematoda</taxon>
        <taxon>Chromadorea</taxon>
        <taxon>Rhabditida</taxon>
        <taxon>Rhabditina</taxon>
        <taxon>Rhabditomorpha</taxon>
        <taxon>Rhabditoidea</taxon>
        <taxon>Rhabditidae</taxon>
        <taxon>Peloderinae</taxon>
        <taxon>Caenorhabditis</taxon>
    </lineage>
</organism>
<dbReference type="Pfam" id="PF25375">
    <property type="entry name" value="Lin-15B"/>
    <property type="match status" value="1"/>
</dbReference>